<dbReference type="SMART" id="SM00228">
    <property type="entry name" value="PDZ"/>
    <property type="match status" value="1"/>
</dbReference>
<dbReference type="InterPro" id="IPR001478">
    <property type="entry name" value="PDZ"/>
</dbReference>
<dbReference type="InterPro" id="IPR027268">
    <property type="entry name" value="Peptidase_M4/M1_CTD_sf"/>
</dbReference>
<accession>A0A1I1EBD0</accession>
<dbReference type="SUPFAM" id="SSF50156">
    <property type="entry name" value="PDZ domain-like"/>
    <property type="match status" value="1"/>
</dbReference>
<evidence type="ECO:0000313" key="2">
    <source>
        <dbReference type="EMBL" id="SFB84411.1"/>
    </source>
</evidence>
<keyword evidence="2" id="KW-0482">Metalloprotease</keyword>
<dbReference type="GO" id="GO:0008237">
    <property type="term" value="F:metallopeptidase activity"/>
    <property type="evidence" value="ECO:0007669"/>
    <property type="project" value="UniProtKB-KW"/>
</dbReference>
<protein>
    <submittedName>
        <fullName evidence="2">Predicted metalloprotease, contains C-terminal PDZ domain</fullName>
    </submittedName>
</protein>
<dbReference type="Pfam" id="PF13180">
    <property type="entry name" value="PDZ_2"/>
    <property type="match status" value="1"/>
</dbReference>
<organism evidence="2 3">
    <name type="scientific">Parapedobacter composti</name>
    <dbReference type="NCBI Taxonomy" id="623281"/>
    <lineage>
        <taxon>Bacteria</taxon>
        <taxon>Pseudomonadati</taxon>
        <taxon>Bacteroidota</taxon>
        <taxon>Sphingobacteriia</taxon>
        <taxon>Sphingobacteriales</taxon>
        <taxon>Sphingobacteriaceae</taxon>
        <taxon>Parapedobacter</taxon>
    </lineage>
</organism>
<keyword evidence="2" id="KW-0378">Hydrolase</keyword>
<dbReference type="InterPro" id="IPR024191">
    <property type="entry name" value="Peptidase_M61"/>
</dbReference>
<name>A0A1I1EBD0_9SPHI</name>
<feature type="domain" description="PDZ" evidence="1">
    <location>
        <begin position="464"/>
        <end position="522"/>
    </location>
</feature>
<reference evidence="2 3" key="1">
    <citation type="submission" date="2016-10" db="EMBL/GenBank/DDBJ databases">
        <authorList>
            <person name="de Groot N.N."/>
        </authorList>
    </citation>
    <scope>NUCLEOTIDE SEQUENCE [LARGE SCALE GENOMIC DNA]</scope>
    <source>
        <strain evidence="2 3">DSM 22900</strain>
    </source>
</reference>
<dbReference type="PIRSF" id="PIRSF016493">
    <property type="entry name" value="Glycyl_aminpptds"/>
    <property type="match status" value="1"/>
</dbReference>
<dbReference type="InterPro" id="IPR040756">
    <property type="entry name" value="Peptidase_M61_N"/>
</dbReference>
<keyword evidence="2" id="KW-0645">Protease</keyword>
<evidence type="ECO:0000259" key="1">
    <source>
        <dbReference type="PROSITE" id="PS50106"/>
    </source>
</evidence>
<dbReference type="Pfam" id="PF05299">
    <property type="entry name" value="Peptidase_M61"/>
    <property type="match status" value="1"/>
</dbReference>
<dbReference type="Gene3D" id="2.30.42.10">
    <property type="match status" value="1"/>
</dbReference>
<dbReference type="Proteomes" id="UP000199577">
    <property type="component" value="Unassembled WGS sequence"/>
</dbReference>
<sequence length="587" mass="65657">MATFTSSALAAPRILFEVSFKEPQAHYAEIKMEISGLRKDYIDIKMPVWTPGSYLVREYSRHVESLEACDEAGERMPVKKISKNTWRITAGKKDQVIVNYRIYGFEVSVRTNFIDDAHAFLSPAATFMYVDGLLDHPAEVTIVPYRTWSKISTGLEPVAGKPNTFHAPDFDILFDSPIEVGNQDIFTFEAAGVHHEIAMVGGGNYDKERLKSDCAAIVEEATRIFGVNPNKRYVFIVHNYQSGGGGLEHLNSTVLGASRNGYQNERSYVGFLGLVAHEYFHLWHVKRLRPIELGPFDYDAENYTTALWIMEGFTAYYDNLILRRCGFLSENAYLQALAGDVNTVENRAGNRIQPVALASFDAWIKYYRPDENSANTSVSYYNKGALLAMMLDLKILAATQGQKRLDDVLKAAYEEFYVKKQRGFEEHELQALIEDIAGVSVADIFRAAHTVEPLDYNQYLNAVGYELVDHNRGHELPDFGVSTSVSDGRIVVTGVNRGSGAWDGGINVKDELIAINGERLDNGGRELNRILQTAAVGDKLDVLVARDGKLRELSITLNRDTKGAFSIIPLQHATAEQESLGRIWLSR</sequence>
<dbReference type="SUPFAM" id="SSF55486">
    <property type="entry name" value="Metalloproteases ('zincins'), catalytic domain"/>
    <property type="match status" value="1"/>
</dbReference>
<dbReference type="Gene3D" id="2.60.40.3650">
    <property type="match status" value="1"/>
</dbReference>
<keyword evidence="3" id="KW-1185">Reference proteome</keyword>
<dbReference type="Gene3D" id="1.10.390.10">
    <property type="entry name" value="Neutral Protease Domain 2"/>
    <property type="match status" value="1"/>
</dbReference>
<dbReference type="InterPro" id="IPR036034">
    <property type="entry name" value="PDZ_sf"/>
</dbReference>
<dbReference type="Pfam" id="PF17899">
    <property type="entry name" value="Peptidase_M61_N"/>
    <property type="match status" value="1"/>
</dbReference>
<dbReference type="InterPro" id="IPR007963">
    <property type="entry name" value="Peptidase_M61_catalytic"/>
</dbReference>
<dbReference type="STRING" id="623281.SAMN05421747_101472"/>
<gene>
    <name evidence="2" type="ORF">SAMN05421747_101472</name>
</gene>
<dbReference type="GO" id="GO:0006508">
    <property type="term" value="P:proteolysis"/>
    <property type="evidence" value="ECO:0007669"/>
    <property type="project" value="UniProtKB-KW"/>
</dbReference>
<proteinExistence type="predicted"/>
<dbReference type="EMBL" id="FOLL01000001">
    <property type="protein sequence ID" value="SFB84411.1"/>
    <property type="molecule type" value="Genomic_DNA"/>
</dbReference>
<dbReference type="PROSITE" id="PS50106">
    <property type="entry name" value="PDZ"/>
    <property type="match status" value="1"/>
</dbReference>
<dbReference type="AlphaFoldDB" id="A0A1I1EBD0"/>
<evidence type="ECO:0000313" key="3">
    <source>
        <dbReference type="Proteomes" id="UP000199577"/>
    </source>
</evidence>